<feature type="region of interest" description="Disordered" evidence="1">
    <location>
        <begin position="174"/>
        <end position="232"/>
    </location>
</feature>
<evidence type="ECO:0000256" key="2">
    <source>
        <dbReference type="SAM" id="Phobius"/>
    </source>
</evidence>
<reference evidence="3" key="1">
    <citation type="journal article" date="2020" name="bioRxiv">
        <title>Comparative genomics of Chlamydomonas.</title>
        <authorList>
            <person name="Craig R.J."/>
            <person name="Hasan A.R."/>
            <person name="Ness R.W."/>
            <person name="Keightley P.D."/>
        </authorList>
    </citation>
    <scope>NUCLEOTIDE SEQUENCE</scope>
    <source>
        <strain evidence="3">SAG 7.73</strain>
    </source>
</reference>
<evidence type="ECO:0000313" key="4">
    <source>
        <dbReference type="Proteomes" id="UP000650467"/>
    </source>
</evidence>
<name>A0A836B039_CHLIN</name>
<organism evidence="3 4">
    <name type="scientific">Chlamydomonas incerta</name>
    <dbReference type="NCBI Taxonomy" id="51695"/>
    <lineage>
        <taxon>Eukaryota</taxon>
        <taxon>Viridiplantae</taxon>
        <taxon>Chlorophyta</taxon>
        <taxon>core chlorophytes</taxon>
        <taxon>Chlorophyceae</taxon>
        <taxon>CS clade</taxon>
        <taxon>Chlamydomonadales</taxon>
        <taxon>Chlamydomonadaceae</taxon>
        <taxon>Chlamydomonas</taxon>
    </lineage>
</organism>
<gene>
    <name evidence="3" type="ORF">HXX76_002024</name>
</gene>
<dbReference type="EMBL" id="JAEHOC010000003">
    <property type="protein sequence ID" value="KAG2443676.1"/>
    <property type="molecule type" value="Genomic_DNA"/>
</dbReference>
<keyword evidence="4" id="KW-1185">Reference proteome</keyword>
<keyword evidence="2" id="KW-0472">Membrane</keyword>
<evidence type="ECO:0000256" key="1">
    <source>
        <dbReference type="SAM" id="MobiDB-lite"/>
    </source>
</evidence>
<comment type="caution">
    <text evidence="3">The sequence shown here is derived from an EMBL/GenBank/DDBJ whole genome shotgun (WGS) entry which is preliminary data.</text>
</comment>
<proteinExistence type="predicted"/>
<evidence type="ECO:0000313" key="3">
    <source>
        <dbReference type="EMBL" id="KAG2443676.1"/>
    </source>
</evidence>
<keyword evidence="2" id="KW-1133">Transmembrane helix</keyword>
<protein>
    <submittedName>
        <fullName evidence="3">Uncharacterized protein</fullName>
    </submittedName>
</protein>
<sequence>MTSFTWPPAPRLRFMVDWYSGSGDVPPGTDVDIVVRWYDSTAGKYRDIGRNNQRAGGGQYGGDNVALGINYEEVIWPATAAAAIPDGTDFDVCVIWHATTELLYVNYHIELDGVLQTGATYVWLDTYSDPPTEACAPGVAGYLGSYRYFAPAWLESSGSASVASLAPSTAAGVASAQRDTATDQPQLSEQPLAVSSDTAAVGPQQPTGDAATTDESTAVAAGAAGPAPAPQAASSGTSRVVLPLVIVGCVVGVVVIGAAVVVWRRKSLAHSDGRVMPI</sequence>
<accession>A0A836B039</accession>
<dbReference type="AlphaFoldDB" id="A0A836B039"/>
<feature type="transmembrane region" description="Helical" evidence="2">
    <location>
        <begin position="240"/>
        <end position="263"/>
    </location>
</feature>
<keyword evidence="2" id="KW-0812">Transmembrane</keyword>
<feature type="compositionally biased region" description="Low complexity" evidence="1">
    <location>
        <begin position="216"/>
        <end position="232"/>
    </location>
</feature>
<dbReference type="Proteomes" id="UP000650467">
    <property type="component" value="Unassembled WGS sequence"/>
</dbReference>
<feature type="compositionally biased region" description="Polar residues" evidence="1">
    <location>
        <begin position="177"/>
        <end position="198"/>
    </location>
</feature>